<name>A0A0C9X0W6_9AGAR</name>
<accession>A0A0C9X0W6</accession>
<dbReference type="HOGENOM" id="CLU_2210460_0_0_1"/>
<dbReference type="Proteomes" id="UP000054477">
    <property type="component" value="Unassembled WGS sequence"/>
</dbReference>
<protein>
    <submittedName>
        <fullName evidence="1">Uncharacterized protein</fullName>
    </submittedName>
</protein>
<evidence type="ECO:0000313" key="1">
    <source>
        <dbReference type="EMBL" id="KIJ98770.1"/>
    </source>
</evidence>
<sequence>MRILMVFMSRFPTYARALGESQGRMQPRRHLACSRHCAWSRRQCLHWELFAVKGNGRLKPSKNSSAGRLQARIGYVCIANGAKRHLGRFQISLSLELVSACSHGHLN</sequence>
<reference evidence="1 2" key="1">
    <citation type="submission" date="2014-04" db="EMBL/GenBank/DDBJ databases">
        <authorList>
            <consortium name="DOE Joint Genome Institute"/>
            <person name="Kuo A."/>
            <person name="Kohler A."/>
            <person name="Nagy L.G."/>
            <person name="Floudas D."/>
            <person name="Copeland A."/>
            <person name="Barry K.W."/>
            <person name="Cichocki N."/>
            <person name="Veneault-Fourrey C."/>
            <person name="LaButti K."/>
            <person name="Lindquist E.A."/>
            <person name="Lipzen A."/>
            <person name="Lundell T."/>
            <person name="Morin E."/>
            <person name="Murat C."/>
            <person name="Sun H."/>
            <person name="Tunlid A."/>
            <person name="Henrissat B."/>
            <person name="Grigoriev I.V."/>
            <person name="Hibbett D.S."/>
            <person name="Martin F."/>
            <person name="Nordberg H.P."/>
            <person name="Cantor M.N."/>
            <person name="Hua S.X."/>
        </authorList>
    </citation>
    <scope>NUCLEOTIDE SEQUENCE [LARGE SCALE GENOMIC DNA]</scope>
    <source>
        <strain evidence="1 2">LaAM-08-1</strain>
    </source>
</reference>
<gene>
    <name evidence="1" type="ORF">K443DRAFT_196962</name>
</gene>
<organism evidence="1 2">
    <name type="scientific">Laccaria amethystina LaAM-08-1</name>
    <dbReference type="NCBI Taxonomy" id="1095629"/>
    <lineage>
        <taxon>Eukaryota</taxon>
        <taxon>Fungi</taxon>
        <taxon>Dikarya</taxon>
        <taxon>Basidiomycota</taxon>
        <taxon>Agaricomycotina</taxon>
        <taxon>Agaricomycetes</taxon>
        <taxon>Agaricomycetidae</taxon>
        <taxon>Agaricales</taxon>
        <taxon>Agaricineae</taxon>
        <taxon>Hydnangiaceae</taxon>
        <taxon>Laccaria</taxon>
    </lineage>
</organism>
<evidence type="ECO:0000313" key="2">
    <source>
        <dbReference type="Proteomes" id="UP000054477"/>
    </source>
</evidence>
<dbReference type="AlphaFoldDB" id="A0A0C9X0W6"/>
<keyword evidence="2" id="KW-1185">Reference proteome</keyword>
<reference evidence="2" key="2">
    <citation type="submission" date="2015-01" db="EMBL/GenBank/DDBJ databases">
        <title>Evolutionary Origins and Diversification of the Mycorrhizal Mutualists.</title>
        <authorList>
            <consortium name="DOE Joint Genome Institute"/>
            <consortium name="Mycorrhizal Genomics Consortium"/>
            <person name="Kohler A."/>
            <person name="Kuo A."/>
            <person name="Nagy L.G."/>
            <person name="Floudas D."/>
            <person name="Copeland A."/>
            <person name="Barry K.W."/>
            <person name="Cichocki N."/>
            <person name="Veneault-Fourrey C."/>
            <person name="LaButti K."/>
            <person name="Lindquist E.A."/>
            <person name="Lipzen A."/>
            <person name="Lundell T."/>
            <person name="Morin E."/>
            <person name="Murat C."/>
            <person name="Riley R."/>
            <person name="Ohm R."/>
            <person name="Sun H."/>
            <person name="Tunlid A."/>
            <person name="Henrissat B."/>
            <person name="Grigoriev I.V."/>
            <person name="Hibbett D.S."/>
            <person name="Martin F."/>
        </authorList>
    </citation>
    <scope>NUCLEOTIDE SEQUENCE [LARGE SCALE GENOMIC DNA]</scope>
    <source>
        <strain evidence="2">LaAM-08-1</strain>
    </source>
</reference>
<dbReference type="EMBL" id="KN838662">
    <property type="protein sequence ID" value="KIJ98770.1"/>
    <property type="molecule type" value="Genomic_DNA"/>
</dbReference>
<proteinExistence type="predicted"/>